<protein>
    <submittedName>
        <fullName evidence="5">Putative DNA-binding transcriptional regulator</fullName>
    </submittedName>
</protein>
<sequence>MKISLNLIVALDAVNKFKTLSCAANKLCKTPSALSYQIKKAESILGVVILDRKQYRTTFTDMGRLILEDGLKVIKAARELEYKIEMSKFHGDRSLKVLISNRLPVILAKCFISSSRRLPVIEVIFYDSEDMINELDPDVVLSDRKESIMGFKMLHMLEGTMLLLSPEKAFSSVPYVSLRNEDVMCDASCHRNVVTSSFSDKWSLMQSLPASGAIPDILVNEFMKTNGFISKPTNLTYSYSVCHRESLRDEYIKHLIYIVNDLPRN</sequence>
<accession>A0A3S4F1V4</accession>
<dbReference type="GO" id="GO:0000976">
    <property type="term" value="F:transcription cis-regulatory region binding"/>
    <property type="evidence" value="ECO:0007669"/>
    <property type="project" value="TreeGrafter"/>
</dbReference>
<keyword evidence="5" id="KW-0238">DNA-binding</keyword>
<comment type="similarity">
    <text evidence="1">Belongs to the LysR transcriptional regulatory family.</text>
</comment>
<dbReference type="Proteomes" id="UP000281391">
    <property type="component" value="Chromosome"/>
</dbReference>
<evidence type="ECO:0000256" key="3">
    <source>
        <dbReference type="ARBA" id="ARBA00023163"/>
    </source>
</evidence>
<feature type="domain" description="HTH lysR-type" evidence="4">
    <location>
        <begin position="3"/>
        <end position="60"/>
    </location>
</feature>
<organism evidence="5 6">
    <name type="scientific">Serratia odorifera</name>
    <dbReference type="NCBI Taxonomy" id="618"/>
    <lineage>
        <taxon>Bacteria</taxon>
        <taxon>Pseudomonadati</taxon>
        <taxon>Pseudomonadota</taxon>
        <taxon>Gammaproteobacteria</taxon>
        <taxon>Enterobacterales</taxon>
        <taxon>Yersiniaceae</taxon>
        <taxon>Serratia</taxon>
    </lineage>
</organism>
<evidence type="ECO:0000256" key="2">
    <source>
        <dbReference type="ARBA" id="ARBA00023015"/>
    </source>
</evidence>
<evidence type="ECO:0000313" key="6">
    <source>
        <dbReference type="Proteomes" id="UP000281391"/>
    </source>
</evidence>
<proteinExistence type="inferred from homology"/>
<dbReference type="Pfam" id="PF00126">
    <property type="entry name" value="HTH_1"/>
    <property type="match status" value="1"/>
</dbReference>
<dbReference type="PANTHER" id="PTHR30126">
    <property type="entry name" value="HTH-TYPE TRANSCRIPTIONAL REGULATOR"/>
    <property type="match status" value="1"/>
</dbReference>
<reference evidence="5 6" key="1">
    <citation type="submission" date="2018-12" db="EMBL/GenBank/DDBJ databases">
        <authorList>
            <consortium name="Pathogen Informatics"/>
        </authorList>
    </citation>
    <scope>NUCLEOTIDE SEQUENCE [LARGE SCALE GENOMIC DNA]</scope>
    <source>
        <strain evidence="5 6">NCTC11214</strain>
    </source>
</reference>
<evidence type="ECO:0000256" key="1">
    <source>
        <dbReference type="ARBA" id="ARBA00009437"/>
    </source>
</evidence>
<dbReference type="InterPro" id="IPR036390">
    <property type="entry name" value="WH_DNA-bd_sf"/>
</dbReference>
<keyword evidence="3" id="KW-0804">Transcription</keyword>
<dbReference type="InterPro" id="IPR036388">
    <property type="entry name" value="WH-like_DNA-bd_sf"/>
</dbReference>
<dbReference type="PROSITE" id="PS50931">
    <property type="entry name" value="HTH_LYSR"/>
    <property type="match status" value="1"/>
</dbReference>
<keyword evidence="2" id="KW-0805">Transcription regulation</keyword>
<dbReference type="RefSeq" id="WP_164844314.1">
    <property type="nucleotide sequence ID" value="NZ_LR134117.1"/>
</dbReference>
<gene>
    <name evidence="5" type="ORF">NCTC11214_04783</name>
</gene>
<dbReference type="PANTHER" id="PTHR30126:SF91">
    <property type="entry name" value="LYSR FAMILY TRANSCRIPTIONAL REGULATOR"/>
    <property type="match status" value="1"/>
</dbReference>
<evidence type="ECO:0000313" key="5">
    <source>
        <dbReference type="EMBL" id="VDZ64062.1"/>
    </source>
</evidence>
<dbReference type="AlphaFoldDB" id="A0A3S4F1V4"/>
<dbReference type="SUPFAM" id="SSF46785">
    <property type="entry name" value="Winged helix' DNA-binding domain"/>
    <property type="match status" value="1"/>
</dbReference>
<dbReference type="GO" id="GO:0003700">
    <property type="term" value="F:DNA-binding transcription factor activity"/>
    <property type="evidence" value="ECO:0007669"/>
    <property type="project" value="InterPro"/>
</dbReference>
<dbReference type="InterPro" id="IPR000847">
    <property type="entry name" value="LysR_HTH_N"/>
</dbReference>
<dbReference type="Gene3D" id="1.10.10.10">
    <property type="entry name" value="Winged helix-like DNA-binding domain superfamily/Winged helix DNA-binding domain"/>
    <property type="match status" value="1"/>
</dbReference>
<dbReference type="EMBL" id="LR134117">
    <property type="protein sequence ID" value="VDZ64062.1"/>
    <property type="molecule type" value="Genomic_DNA"/>
</dbReference>
<name>A0A3S4F1V4_SEROD</name>
<evidence type="ECO:0000259" key="4">
    <source>
        <dbReference type="PROSITE" id="PS50931"/>
    </source>
</evidence>
<dbReference type="KEGG" id="sof:NCTC11214_04783"/>